<organism evidence="1 2">
    <name type="scientific">Paenibacillus mesotrionivorans</name>
    <dbReference type="NCBI Taxonomy" id="3160968"/>
    <lineage>
        <taxon>Bacteria</taxon>
        <taxon>Bacillati</taxon>
        <taxon>Bacillota</taxon>
        <taxon>Bacilli</taxon>
        <taxon>Bacillales</taxon>
        <taxon>Paenibacillaceae</taxon>
        <taxon>Paenibacillus</taxon>
    </lineage>
</organism>
<sequence>MMPVDFNRNPFIVVWEITRACALHCVHCRAEAQHRRHPDELSTEEGKRLLDEIQSMDSPIFVFTGGDPLIRGDLFELAAYGKSIGLRVSMTPSATPRVTIDSMKKAAEIGLDRWAFSLDGSNAAIHDRFRGTSGSFDLTMRSLKYLRELGMPLQINTTVCVHNKHDLPHIANLLTEMGVVMWSVFFLVPTGRGKDDDMISPEEGEEILHWLAELGERVPFGVKTTAAPFYRRVLDQRAKAAGQAPGEVAGRMLGVPELATTTGKHPFAAAGGQPAGHPHGMGGQPGGHPHAHRSSSPFGAGDGKAAMRAPRGVTDGSGFVFISHTGEISPSGFLPLVCGNVREEKLSDVYRTHPVFTSIRSPELYTGKCGVCDYSRMCGGSRARAYTATGDYMGSDPACAYVPPAWRELVQQ</sequence>
<proteinExistence type="predicted"/>
<reference evidence="1" key="1">
    <citation type="submission" date="2024-12" db="EMBL/GenBank/DDBJ databases">
        <authorList>
            <person name="Wu N."/>
        </authorList>
    </citation>
    <scope>NUCLEOTIDE SEQUENCE</scope>
    <source>
        <strain evidence="1">P15</strain>
    </source>
</reference>
<evidence type="ECO:0000313" key="1">
    <source>
        <dbReference type="EMBL" id="MFM9328645.1"/>
    </source>
</evidence>
<keyword evidence="2" id="KW-1185">Reference proteome</keyword>
<name>A0ACC7NX54_9BACL</name>
<dbReference type="EMBL" id="JBJURJ010000006">
    <property type="protein sequence ID" value="MFM9328645.1"/>
    <property type="molecule type" value="Genomic_DNA"/>
</dbReference>
<gene>
    <name evidence="1" type="ORF">ACI1P1_10130</name>
</gene>
<dbReference type="Proteomes" id="UP001631969">
    <property type="component" value="Unassembled WGS sequence"/>
</dbReference>
<protein>
    <submittedName>
        <fullName evidence="1">Radical SAM protein</fullName>
    </submittedName>
</protein>
<evidence type="ECO:0000313" key="2">
    <source>
        <dbReference type="Proteomes" id="UP001631969"/>
    </source>
</evidence>
<comment type="caution">
    <text evidence="1">The sequence shown here is derived from an EMBL/GenBank/DDBJ whole genome shotgun (WGS) entry which is preliminary data.</text>
</comment>
<accession>A0ACC7NX54</accession>